<reference evidence="1" key="1">
    <citation type="submission" date="2023-04" db="EMBL/GenBank/DDBJ databases">
        <title>Ambrosiozyma monospora NBRC 10751.</title>
        <authorList>
            <person name="Ichikawa N."/>
            <person name="Sato H."/>
            <person name="Tonouchi N."/>
        </authorList>
    </citation>
    <scope>NUCLEOTIDE SEQUENCE</scope>
    <source>
        <strain evidence="1">NBRC 10751</strain>
    </source>
</reference>
<proteinExistence type="predicted"/>
<dbReference type="Proteomes" id="UP001165064">
    <property type="component" value="Unassembled WGS sequence"/>
</dbReference>
<evidence type="ECO:0000313" key="1">
    <source>
        <dbReference type="EMBL" id="GME72333.1"/>
    </source>
</evidence>
<name>A0ACB5STU9_AMBMO</name>
<dbReference type="EMBL" id="BSXS01000398">
    <property type="protein sequence ID" value="GME72333.1"/>
    <property type="molecule type" value="Genomic_DNA"/>
</dbReference>
<accession>A0ACB5STU9</accession>
<comment type="caution">
    <text evidence="1">The sequence shown here is derived from an EMBL/GenBank/DDBJ whole genome shotgun (WGS) entry which is preliminary data.</text>
</comment>
<evidence type="ECO:0000313" key="2">
    <source>
        <dbReference type="Proteomes" id="UP001165064"/>
    </source>
</evidence>
<keyword evidence="2" id="KW-1185">Reference proteome</keyword>
<sequence length="162" mass="18521">MHQIKCIKRTKISSTKARQPITDSNIVYDTFSWLTNKNDIKYYTVIKSLPTEIQFQIFSILFQTAHNVNEIIDLIDSSWSAPPDYFKLIISISVNGSLRIKLTSRYGKLATEFCLRFNLCISLGEKEFLPKVAKVISGFSSSETVESIKSLLFDMYCDADQL</sequence>
<gene>
    <name evidence="1" type="ORF">Amon02_000095000</name>
</gene>
<protein>
    <submittedName>
        <fullName evidence="1">Unnamed protein product</fullName>
    </submittedName>
</protein>
<organism evidence="1 2">
    <name type="scientific">Ambrosiozyma monospora</name>
    <name type="common">Yeast</name>
    <name type="synonym">Endomycopsis monosporus</name>
    <dbReference type="NCBI Taxonomy" id="43982"/>
    <lineage>
        <taxon>Eukaryota</taxon>
        <taxon>Fungi</taxon>
        <taxon>Dikarya</taxon>
        <taxon>Ascomycota</taxon>
        <taxon>Saccharomycotina</taxon>
        <taxon>Pichiomycetes</taxon>
        <taxon>Pichiales</taxon>
        <taxon>Pichiaceae</taxon>
        <taxon>Ambrosiozyma</taxon>
    </lineage>
</organism>